<name>A0ABS7SAW9_9MICO</name>
<evidence type="ECO:0000313" key="3">
    <source>
        <dbReference type="Proteomes" id="UP000826651"/>
    </source>
</evidence>
<reference evidence="2 3" key="1">
    <citation type="submission" date="2021-04" db="EMBL/GenBank/DDBJ databases">
        <title>Ruania sp. nov., isolated from sandy soil of mangrove forest.</title>
        <authorList>
            <person name="Ge X."/>
            <person name="Huang R."/>
            <person name="Liu W."/>
        </authorList>
    </citation>
    <scope>NUCLEOTIDE SEQUENCE [LARGE SCALE GENOMIC DNA]</scope>
    <source>
        <strain evidence="2 3">N2-46</strain>
    </source>
</reference>
<organism evidence="2 3">
    <name type="scientific">Occultella gossypii</name>
    <dbReference type="NCBI Taxonomy" id="2800820"/>
    <lineage>
        <taxon>Bacteria</taxon>
        <taxon>Bacillati</taxon>
        <taxon>Actinomycetota</taxon>
        <taxon>Actinomycetes</taxon>
        <taxon>Micrococcales</taxon>
        <taxon>Ruaniaceae</taxon>
        <taxon>Occultella</taxon>
    </lineage>
</organism>
<feature type="region of interest" description="Disordered" evidence="1">
    <location>
        <begin position="241"/>
        <end position="282"/>
    </location>
</feature>
<sequence length="409" mass="42895">MSERSESQGPPRVPVAVLASVDPIDREIAVTSALVDRPDVVAVVHDLEGHRLRRRILHAGTALEDIFVELDHVCPACAVREDAVPVLARLAQTGSYAGMILALPAAAELLPAVRGLAQHLGADGDLRSVRLGATVSLVNPDTLATDLLGEEDLADRGLMLAHGDHRAIGEVLLGQLPVADAVLLTAPAQTTVPARVGISPTTHATHGAHLGSDLLEALRAPESTRWEDAHDPWLSGVLGHPHSTTATERRAHPLSMAPGPGMSGDGPGPDADGARTHPGEATPSGVWALDLCSPAAVHPGRLLTHIDALINGPRVVRGRFWVPNRPDSVCGMLGAGRQLSVGIASQWNHHAPHTRFLVVGAGPHRASVAQAFEESLLTPAERAEGLAPWLDREDDLEPFLGARSSSGTA</sequence>
<evidence type="ECO:0000256" key="1">
    <source>
        <dbReference type="SAM" id="MobiDB-lite"/>
    </source>
</evidence>
<accession>A0ABS7SAW9</accession>
<keyword evidence="3" id="KW-1185">Reference proteome</keyword>
<comment type="caution">
    <text evidence="2">The sequence shown here is derived from an EMBL/GenBank/DDBJ whole genome shotgun (WGS) entry which is preliminary data.</text>
</comment>
<dbReference type="Proteomes" id="UP000826651">
    <property type="component" value="Unassembled WGS sequence"/>
</dbReference>
<gene>
    <name evidence="2" type="ORF">KCQ71_15115</name>
</gene>
<dbReference type="EMBL" id="JAGSHT010000013">
    <property type="protein sequence ID" value="MBZ2197490.1"/>
    <property type="molecule type" value="Genomic_DNA"/>
</dbReference>
<evidence type="ECO:0000313" key="2">
    <source>
        <dbReference type="EMBL" id="MBZ2197490.1"/>
    </source>
</evidence>
<proteinExistence type="predicted"/>
<protein>
    <submittedName>
        <fullName evidence="2">Cobalamin biosynthesis protein CobW</fullName>
    </submittedName>
</protein>
<dbReference type="RefSeq" id="WP_223407320.1">
    <property type="nucleotide sequence ID" value="NZ_JAGSHT010000013.1"/>
</dbReference>